<dbReference type="Proteomes" id="UP000265663">
    <property type="component" value="Unassembled WGS sequence"/>
</dbReference>
<organism evidence="3 4">
    <name type="scientific">Pyrenophora seminiperda CCB06</name>
    <dbReference type="NCBI Taxonomy" id="1302712"/>
    <lineage>
        <taxon>Eukaryota</taxon>
        <taxon>Fungi</taxon>
        <taxon>Dikarya</taxon>
        <taxon>Ascomycota</taxon>
        <taxon>Pezizomycotina</taxon>
        <taxon>Dothideomycetes</taxon>
        <taxon>Pleosporomycetidae</taxon>
        <taxon>Pleosporales</taxon>
        <taxon>Pleosporineae</taxon>
        <taxon>Pleosporaceae</taxon>
        <taxon>Pyrenophora</taxon>
    </lineage>
</organism>
<evidence type="ECO:0000313" key="3">
    <source>
        <dbReference type="EMBL" id="RMZ71657.1"/>
    </source>
</evidence>
<feature type="compositionally biased region" description="Basic residues" evidence="1">
    <location>
        <begin position="1945"/>
        <end position="1955"/>
    </location>
</feature>
<accession>A0A3M7MAZ6</accession>
<feature type="compositionally biased region" description="Polar residues" evidence="1">
    <location>
        <begin position="276"/>
        <end position="286"/>
    </location>
</feature>
<evidence type="ECO:0000256" key="1">
    <source>
        <dbReference type="SAM" id="MobiDB-lite"/>
    </source>
</evidence>
<feature type="transmembrane region" description="Helical" evidence="2">
    <location>
        <begin position="1536"/>
        <end position="1554"/>
    </location>
</feature>
<feature type="compositionally biased region" description="Polar residues" evidence="1">
    <location>
        <begin position="1112"/>
        <end position="1133"/>
    </location>
</feature>
<feature type="compositionally biased region" description="Polar residues" evidence="1">
    <location>
        <begin position="1089"/>
        <end position="1104"/>
    </location>
</feature>
<gene>
    <name evidence="3" type="ORF">GMOD_00006797</name>
</gene>
<feature type="region of interest" description="Disordered" evidence="1">
    <location>
        <begin position="239"/>
        <end position="331"/>
    </location>
</feature>
<feature type="compositionally biased region" description="Basic and acidic residues" evidence="1">
    <location>
        <begin position="984"/>
        <end position="1003"/>
    </location>
</feature>
<feature type="compositionally biased region" description="Polar residues" evidence="1">
    <location>
        <begin position="940"/>
        <end position="960"/>
    </location>
</feature>
<feature type="region of interest" description="Disordered" evidence="1">
    <location>
        <begin position="1195"/>
        <end position="1227"/>
    </location>
</feature>
<proteinExistence type="predicted"/>
<protein>
    <submittedName>
        <fullName evidence="3">Uncharacterized protein</fullName>
    </submittedName>
</protein>
<name>A0A3M7MAZ6_9PLEO</name>
<keyword evidence="4" id="KW-1185">Reference proteome</keyword>
<reference evidence="3 4" key="1">
    <citation type="journal article" date="2014" name="PLoS ONE">
        <title>De novo Genome Assembly of the Fungal Plant Pathogen Pyrenophora semeniperda.</title>
        <authorList>
            <person name="Soliai M.M."/>
            <person name="Meyer S.E."/>
            <person name="Udall J.A."/>
            <person name="Elzinga D.E."/>
            <person name="Hermansen R.A."/>
            <person name="Bodily P.M."/>
            <person name="Hart A.A."/>
            <person name="Coleman C.E."/>
        </authorList>
    </citation>
    <scope>NUCLEOTIDE SEQUENCE [LARGE SCALE GENOMIC DNA]</scope>
    <source>
        <strain evidence="3 4">CCB06</strain>
        <tissue evidence="3">Mycelium</tissue>
    </source>
</reference>
<dbReference type="EMBL" id="KE747827">
    <property type="protein sequence ID" value="RMZ71657.1"/>
    <property type="molecule type" value="Genomic_DNA"/>
</dbReference>
<keyword evidence="2" id="KW-0472">Membrane</keyword>
<feature type="compositionally biased region" description="Polar residues" evidence="1">
    <location>
        <begin position="1903"/>
        <end position="1913"/>
    </location>
</feature>
<keyword evidence="2" id="KW-1133">Transmembrane helix</keyword>
<feature type="compositionally biased region" description="Polar residues" evidence="1">
    <location>
        <begin position="967"/>
        <end position="979"/>
    </location>
</feature>
<feature type="compositionally biased region" description="Pro residues" evidence="1">
    <location>
        <begin position="1034"/>
        <end position="1048"/>
    </location>
</feature>
<feature type="compositionally biased region" description="Polar residues" evidence="1">
    <location>
        <begin position="310"/>
        <end position="331"/>
    </location>
</feature>
<feature type="compositionally biased region" description="Pro residues" evidence="1">
    <location>
        <begin position="1927"/>
        <end position="1939"/>
    </location>
</feature>
<feature type="region of interest" description="Disordered" evidence="1">
    <location>
        <begin position="1899"/>
        <end position="1967"/>
    </location>
</feature>
<sequence>MIWIAVLGKSSIQSAGTAIRFRLLFWAGAIGPVNDPAHLNSDHPVREHIGTYIRLTWRHFGNLCANTDAMDGSSINYATSKDWIDIMKNRSKVRMHELIERLGLRAKWSSNKRGKTNFESALVRELVADMGDVVSTLPKEPDELMRFLSAEGSLKEEVDGLLEKHGTKVWGSVGDREHLITANEPGVEEGVYPRNLHFENDEDRALIHKLLHWWIGLKACNVILARERLDRERRKKAENRQARAEAEFSGQPEGSTPASFVALAPNSVLHDGDTGSRGSPMSSSAMLTPPESGESPTIASRDGGGFMSSEHATNGNAAFPNTSTHQPHFSRQPQNLVEGIWNKLIPEANRSSNQTSTSVYSTDSKAAAQQQIVNEHQAVVDRQISVDVAKLVSSFRSDDAALEERPQPTNSVPYRGLDNEGLCALRQYIYGEERGVSLDEETLLNQLERTWRVGVRADYHKMVENIPVFIARERAFLTWVELKRHMAALLRANERWSAEGGSRAEIERRIQQHRTLMGCTQTIIANFEDVGQGFGLGPGVAVDRDELLRQALVVLAGEKYAVEMQWNSIEFTATIAWLHEHLEKFRQDEDEEGKSMLWYTGAERREPSSELSRRSRGPDVLAYATAMSSKDNLALDLEHGVRRWDRARWISVFSSHNPTIREVTECLGLGLSASSSTTNRGIPKFDNPDYRKLSSEVTKLSKELPKERDALLDFAADPQSLDQELEELLASYGPAIWGRDADRSCLLTPDPTKKTYNKNLFYDEPDHKEILKIHLHRWIIIKACYYIRNMKLKRPSGANEYDQLADIDGDGIRDPSWVHRMCHSMLMKRQSPRGTPLSLTPPDPDTATSADLEVKPINLKKRKSNAHLSVSDDEDMDSTPVKRPYSTMPLSRKGSPRKSLKSLYPAGPGSMENAPPLPTHVHRFSPAPGTGPETARIQLSALSNSDLNGGNRLPSISQSPVPGGFTAVNTGSFTPVNTTPPVREPSREPVRDATRESSKEVQRHSPAIGHRHSNSYTSPYEPSAHGAAMARPATDPPRSAPPATPTPAPSHGFQPAIAPAAMNGANGHSQDSPAVQHAHIAPQPPQPQGLQRTPPQPTHQSLHTQHSHLPSHPHTQAQQQPLPRPSSRSNTPSHLARPLVPHPRSRSSTPHAPVASIQPAAVSNKQATSAPPLQSAPAYGLHIVPMMDAPFASNHRAPSIHASPAVPQHASPAVPQHASHQAVLKSQHPDAGLAQPHTYAHPHVHAPAPHTVGRPAVPTTDLRLLQCEVTAGLFTFFFPRAAMPPDEAALLQRLHTLWFHGEALFRAELPTHYDLISKILTAWLHERQAIAALRHSMAASPGATHAGLVDRLLAMNDLRAMRLKWKNMSPIDGLSPEDLLCMAFRAMTNTEGSEYLFKDGLARLELNVFEFLRSEDSRIVLQRRDTKHKLVPRRPDPIGANATLQYAVISSTLLAAGYTSFALRFNRRVTPLQALSRTTLFIRSSARFGVWVGAAGAAANCYYYSAFANIVVSQTLPNAKTWRLYKWTKKHTVEDGALIGAALGLAASMPTLFARRLPMARWTHCFGMMNTGACTGILGAHAYFSYTGERQRAYKLLDRPLQQRSLEFWAIFWNKELMAKLDPLMQHYVRHQGVWYTQLLPDKAFKDAENLDKRIIKSEKPVETQQTSTMELGQMPYHHLKPFDYAEDLTKINVQHTLDRIEEMESEKKALLDEAEYLLFFNAQQKYDYCHSVNSMDQDERRRRLNEILLVDMVWNHTRNAADNITMRLIQWRLCLQHKAVWEASSLHSSGNHDDVNAWLPTPERIDFASHKPTLCLAGVTKMQADIDLEVQTLDRIYTEESAVLSKEQAQKWKHYADDARCMLRAADHILFRLEKAGKDVECREKKAAIKQPVIEQPVGSFESATTTGTGKSTEQRATPDEATPPSSSPSPSPSPSPPVMQQTKKSRMNGKKVMHSSSDGGRLDPN</sequence>
<dbReference type="OrthoDB" id="3781356at2759"/>
<evidence type="ECO:0000313" key="4">
    <source>
        <dbReference type="Proteomes" id="UP000265663"/>
    </source>
</evidence>
<evidence type="ECO:0000256" key="2">
    <source>
        <dbReference type="SAM" id="Phobius"/>
    </source>
</evidence>
<feature type="transmembrane region" description="Helical" evidence="2">
    <location>
        <begin position="1486"/>
        <end position="1505"/>
    </location>
</feature>
<feature type="region of interest" description="Disordered" evidence="1">
    <location>
        <begin position="828"/>
        <end position="1156"/>
    </location>
</feature>
<keyword evidence="2" id="KW-0812">Transmembrane</keyword>